<evidence type="ECO:0000313" key="1">
    <source>
        <dbReference type="EMBL" id="KGO68158.1"/>
    </source>
</evidence>
<organism evidence="1 2">
    <name type="scientific">Penicillium italicum</name>
    <name type="common">Blue mold</name>
    <dbReference type="NCBI Taxonomy" id="40296"/>
    <lineage>
        <taxon>Eukaryota</taxon>
        <taxon>Fungi</taxon>
        <taxon>Dikarya</taxon>
        <taxon>Ascomycota</taxon>
        <taxon>Pezizomycotina</taxon>
        <taxon>Eurotiomycetes</taxon>
        <taxon>Eurotiomycetidae</taxon>
        <taxon>Eurotiales</taxon>
        <taxon>Aspergillaceae</taxon>
        <taxon>Penicillium</taxon>
    </lineage>
</organism>
<dbReference type="HOGENOM" id="CLU_973523_0_0_1"/>
<evidence type="ECO:0000313" key="2">
    <source>
        <dbReference type="Proteomes" id="UP000030104"/>
    </source>
</evidence>
<dbReference type="EMBL" id="JQGA01001231">
    <property type="protein sequence ID" value="KGO68158.1"/>
    <property type="molecule type" value="Genomic_DNA"/>
</dbReference>
<sequence length="258" mass="29499">MDMHTLFVAQSVCYTWADTIRKSRSLQEALFFIPASEKSGTNTRVCNPMLASAFPTADLRVASITSEEMKDTRLCNFDLAKNPAKREIYLRPEASWRRMLTQQPPVFTVGRFSKGTGPMGLSWHQKRAVRLDEGLRMGTLFELLLCLTCDEWNHSLVAICLGGAKPVNAPVEIEAPNIYIRTDEINKDWRDMIAGFDLVLMRDYGLACIDHDEPDDSERGKSRDGIVWEETCETYSRLGLTMEKLEMETYNEGYMMWD</sequence>
<dbReference type="PhylomeDB" id="A0A0A2KML5"/>
<reference evidence="1 2" key="1">
    <citation type="journal article" date="2015" name="Mol. Plant Microbe Interact.">
        <title>Genome, transcriptome, and functional analyses of Penicillium expansum provide new insights into secondary metabolism and pathogenicity.</title>
        <authorList>
            <person name="Ballester A.R."/>
            <person name="Marcet-Houben M."/>
            <person name="Levin E."/>
            <person name="Sela N."/>
            <person name="Selma-Lazaro C."/>
            <person name="Carmona L."/>
            <person name="Wisniewski M."/>
            <person name="Droby S."/>
            <person name="Gonzalez-Candelas L."/>
            <person name="Gabaldon T."/>
        </authorList>
    </citation>
    <scope>NUCLEOTIDE SEQUENCE [LARGE SCALE GENOMIC DNA]</scope>
    <source>
        <strain evidence="1 2">PHI-1</strain>
    </source>
</reference>
<dbReference type="STRING" id="40296.A0A0A2KML5"/>
<dbReference type="AlphaFoldDB" id="A0A0A2KML5"/>
<accession>A0A0A2KML5</accession>
<comment type="caution">
    <text evidence="1">The sequence shown here is derived from an EMBL/GenBank/DDBJ whole genome shotgun (WGS) entry which is preliminary data.</text>
</comment>
<gene>
    <name evidence="1" type="ORF">PITC_038810</name>
</gene>
<keyword evidence="2" id="KW-1185">Reference proteome</keyword>
<dbReference type="OrthoDB" id="3800738at2759"/>
<dbReference type="OMA" id="METYNEG"/>
<proteinExistence type="predicted"/>
<protein>
    <submittedName>
        <fullName evidence="1">Uncharacterized protein</fullName>
    </submittedName>
</protein>
<name>A0A0A2KML5_PENIT</name>
<dbReference type="Proteomes" id="UP000030104">
    <property type="component" value="Unassembled WGS sequence"/>
</dbReference>